<dbReference type="InterPro" id="IPR003615">
    <property type="entry name" value="HNH_nuc"/>
</dbReference>
<feature type="domain" description="HNH nuclease" evidence="2">
    <location>
        <begin position="67"/>
        <end position="120"/>
    </location>
</feature>
<feature type="compositionally biased region" description="Basic and acidic residues" evidence="1">
    <location>
        <begin position="8"/>
        <end position="18"/>
    </location>
</feature>
<dbReference type="OrthoDB" id="3800761at2759"/>
<feature type="region of interest" description="Disordered" evidence="1">
    <location>
        <begin position="1"/>
        <end position="40"/>
    </location>
</feature>
<evidence type="ECO:0000256" key="1">
    <source>
        <dbReference type="SAM" id="MobiDB-lite"/>
    </source>
</evidence>
<accession>W6QZJ3</accession>
<feature type="region of interest" description="Disordered" evidence="1">
    <location>
        <begin position="259"/>
        <end position="361"/>
    </location>
</feature>
<feature type="compositionally biased region" description="Basic and acidic residues" evidence="1">
    <location>
        <begin position="296"/>
        <end position="310"/>
    </location>
</feature>
<dbReference type="AlphaFoldDB" id="W6QZJ3"/>
<dbReference type="STRING" id="1365484.W6QZJ3"/>
<evidence type="ECO:0000313" key="4">
    <source>
        <dbReference type="Proteomes" id="UP000030686"/>
    </source>
</evidence>
<dbReference type="OMA" id="AGENCWA"/>
<sequence length="373" mass="41322">MPRPPSPVRDRQRREPRSPKTPQTPTRAISLPASESSRSASQAWSHSSGVLSVATKLELIRISGKNCWACTTADPQACHVLGKRDTQDNLWAHLGLINYSLRSLSNAILLCASCHGQFDRDNDPGFLLVPTDLDFFIEFEKADRIRRQAGRWPPGRQMPTSGMYKEYLESSGKGDAGYTPMFLKHYLLAGSGVTPEMLRLTAPKYWQGAPAAALRRCIMALGSGRIVALGHQVTQLETLRNLYFSPIEGASAINVHSCDLEPQLDPPQFQDQPAQNPDLEEPKSEPDSEDQDSDPESDHDTYGPHSKEPDFNPNRQHDNRKRQGKGRNQQGSRKQAKHAPGATRHATGENWALGPSATTQDAILRYSPIFARG</sequence>
<evidence type="ECO:0000313" key="3">
    <source>
        <dbReference type="EMBL" id="CDM34982.1"/>
    </source>
</evidence>
<reference evidence="3" key="1">
    <citation type="journal article" date="2014" name="Nat. Commun.">
        <title>Multiple recent horizontal transfers of a large genomic region in cheese making fungi.</title>
        <authorList>
            <person name="Cheeseman K."/>
            <person name="Ropars J."/>
            <person name="Renault P."/>
            <person name="Dupont J."/>
            <person name="Gouzy J."/>
            <person name="Branca A."/>
            <person name="Abraham A.L."/>
            <person name="Ceppi M."/>
            <person name="Conseiller E."/>
            <person name="Debuchy R."/>
            <person name="Malagnac F."/>
            <person name="Goarin A."/>
            <person name="Silar P."/>
            <person name="Lacoste S."/>
            <person name="Sallet E."/>
            <person name="Bensimon A."/>
            <person name="Giraud T."/>
            <person name="Brygoo Y."/>
        </authorList>
    </citation>
    <scope>NUCLEOTIDE SEQUENCE [LARGE SCALE GENOMIC DNA]</scope>
    <source>
        <strain evidence="3">FM164</strain>
    </source>
</reference>
<dbReference type="EMBL" id="HG792017">
    <property type="protein sequence ID" value="CDM34982.1"/>
    <property type="molecule type" value="Genomic_DNA"/>
</dbReference>
<gene>
    <name evidence="3" type="ORF">PROQFM164_S03g001709</name>
</gene>
<dbReference type="Pfam" id="PF13391">
    <property type="entry name" value="HNH_2"/>
    <property type="match status" value="1"/>
</dbReference>
<keyword evidence="4" id="KW-1185">Reference proteome</keyword>
<protein>
    <submittedName>
        <fullName evidence="3">Genomic scaffold, ProqFM164S03</fullName>
    </submittedName>
</protein>
<name>W6QZJ3_PENRF</name>
<proteinExistence type="predicted"/>
<feature type="compositionally biased region" description="Low complexity" evidence="1">
    <location>
        <begin position="28"/>
        <end position="40"/>
    </location>
</feature>
<dbReference type="Proteomes" id="UP000030686">
    <property type="component" value="Unassembled WGS sequence"/>
</dbReference>
<feature type="compositionally biased region" description="Low complexity" evidence="1">
    <location>
        <begin position="266"/>
        <end position="277"/>
    </location>
</feature>
<evidence type="ECO:0000259" key="2">
    <source>
        <dbReference type="Pfam" id="PF13391"/>
    </source>
</evidence>
<organism evidence="3 4">
    <name type="scientific">Penicillium roqueforti (strain FM164)</name>
    <dbReference type="NCBI Taxonomy" id="1365484"/>
    <lineage>
        <taxon>Eukaryota</taxon>
        <taxon>Fungi</taxon>
        <taxon>Dikarya</taxon>
        <taxon>Ascomycota</taxon>
        <taxon>Pezizomycotina</taxon>
        <taxon>Eurotiomycetes</taxon>
        <taxon>Eurotiomycetidae</taxon>
        <taxon>Eurotiales</taxon>
        <taxon>Aspergillaceae</taxon>
        <taxon>Penicillium</taxon>
    </lineage>
</organism>